<evidence type="ECO:0000313" key="3">
    <source>
        <dbReference type="Ensembl" id="ENSLACP00000016447.1"/>
    </source>
</evidence>
<dbReference type="HOGENOM" id="CLU_062834_2_2_1"/>
<dbReference type="InterPro" id="IPR004244">
    <property type="entry name" value="Transposase_22"/>
</dbReference>
<evidence type="ECO:0008006" key="5">
    <source>
        <dbReference type="Google" id="ProtNLM"/>
    </source>
</evidence>
<evidence type="ECO:0000313" key="4">
    <source>
        <dbReference type="Proteomes" id="UP000008672"/>
    </source>
</evidence>
<reference evidence="3" key="3">
    <citation type="submission" date="2025-09" db="UniProtKB">
        <authorList>
            <consortium name="Ensembl"/>
        </authorList>
    </citation>
    <scope>IDENTIFICATION</scope>
</reference>
<dbReference type="Ensembl" id="ENSLACT00000016561.1">
    <property type="protein sequence ID" value="ENSLACP00000016447.1"/>
    <property type="gene ID" value="ENSLACG00000014493.1"/>
</dbReference>
<dbReference type="GeneTree" id="ENSGT00940000164075"/>
<dbReference type="PANTHER" id="PTHR11505">
    <property type="entry name" value="L1 TRANSPOSABLE ELEMENT-RELATED"/>
    <property type="match status" value="1"/>
</dbReference>
<evidence type="ECO:0000256" key="2">
    <source>
        <dbReference type="SAM" id="MobiDB-lite"/>
    </source>
</evidence>
<dbReference type="STRING" id="7897.ENSLACP00000016447"/>
<organism evidence="3 4">
    <name type="scientific">Latimeria chalumnae</name>
    <name type="common">Coelacanth</name>
    <dbReference type="NCBI Taxonomy" id="7897"/>
    <lineage>
        <taxon>Eukaryota</taxon>
        <taxon>Metazoa</taxon>
        <taxon>Chordata</taxon>
        <taxon>Craniata</taxon>
        <taxon>Vertebrata</taxon>
        <taxon>Euteleostomi</taxon>
        <taxon>Coelacanthiformes</taxon>
        <taxon>Coelacanthidae</taxon>
        <taxon>Latimeria</taxon>
    </lineage>
</organism>
<reference evidence="4" key="1">
    <citation type="submission" date="2011-08" db="EMBL/GenBank/DDBJ databases">
        <title>The draft genome of Latimeria chalumnae.</title>
        <authorList>
            <person name="Di Palma F."/>
            <person name="Alfoldi J."/>
            <person name="Johnson J."/>
            <person name="Berlin A."/>
            <person name="Gnerre S."/>
            <person name="Jaffe D."/>
            <person name="MacCallum I."/>
            <person name="Young S."/>
            <person name="Walker B.J."/>
            <person name="Lander E."/>
            <person name="Lindblad-Toh K."/>
        </authorList>
    </citation>
    <scope>NUCLEOTIDE SEQUENCE [LARGE SCALE GENOMIC DNA]</scope>
    <source>
        <strain evidence="4">Wild caught</strain>
    </source>
</reference>
<dbReference type="OMA" id="EIMNERT"/>
<proteinExistence type="predicted"/>
<dbReference type="EMBL" id="AFYH01113139">
    <property type="status" value="NOT_ANNOTATED_CDS"/>
    <property type="molecule type" value="Genomic_DNA"/>
</dbReference>
<protein>
    <recommendedName>
        <fullName evidence="5">L1 transposable element RRM domain-containing protein</fullName>
    </recommendedName>
</protein>
<dbReference type="AlphaFoldDB" id="H3B3H6"/>
<dbReference type="eggNOG" id="ENOG502SRQ0">
    <property type="taxonomic scope" value="Eukaryota"/>
</dbReference>
<dbReference type="Proteomes" id="UP000008672">
    <property type="component" value="Unassembled WGS sequence"/>
</dbReference>
<dbReference type="SUPFAM" id="SSF57997">
    <property type="entry name" value="Tropomyosin"/>
    <property type="match status" value="1"/>
</dbReference>
<keyword evidence="4" id="KW-1185">Reference proteome</keyword>
<evidence type="ECO:0000256" key="1">
    <source>
        <dbReference type="SAM" id="Coils"/>
    </source>
</evidence>
<sequence>MEKGKNKQQQSSLLHYYGECTMEESPTHGCSSESRDPTPSPLVNSEGQTSSMEPILRDIQKTNSLIEEKINEINSSISKMDKKMEAFTKRLDKAEHRLGDMEDSMHNMETSVQQLQETIVKLQDKADDLENRSRRCNLRLVGLPEGEEGKDPVSFLENWLPTFLNLPDLSDNLEIECAHRTFLPKTRNADRPHMLLFKLLCYRDKEIILRQARKLGPLTFKNKPIYLFPDMRKSFSDVKRLCKDLAIPFALLFLARLCIDFQGQHLFFTSPFDAENHIKMTSLQDDSPPSP</sequence>
<reference evidence="3" key="2">
    <citation type="submission" date="2025-08" db="UniProtKB">
        <authorList>
            <consortium name="Ensembl"/>
        </authorList>
    </citation>
    <scope>IDENTIFICATION</scope>
</reference>
<feature type="coiled-coil region" evidence="1">
    <location>
        <begin position="77"/>
        <end position="139"/>
    </location>
</feature>
<accession>H3B3H6</accession>
<name>H3B3H6_LATCH</name>
<dbReference type="InParanoid" id="H3B3H6"/>
<feature type="compositionally biased region" description="Polar residues" evidence="2">
    <location>
        <begin position="41"/>
        <end position="52"/>
    </location>
</feature>
<feature type="region of interest" description="Disordered" evidence="2">
    <location>
        <begin position="1"/>
        <end position="54"/>
    </location>
</feature>
<dbReference type="Gene3D" id="1.20.5.340">
    <property type="match status" value="1"/>
</dbReference>
<dbReference type="Gene3D" id="3.30.70.1820">
    <property type="entry name" value="L1 transposable element, RRM domain"/>
    <property type="match status" value="1"/>
</dbReference>
<keyword evidence="1" id="KW-0175">Coiled coil</keyword>